<dbReference type="InterPro" id="IPR032675">
    <property type="entry name" value="LRR_dom_sf"/>
</dbReference>
<dbReference type="AlphaFoldDB" id="A0A9N9X1K5"/>
<dbReference type="PROSITE" id="PS51450">
    <property type="entry name" value="LRR"/>
    <property type="match status" value="1"/>
</dbReference>
<accession>A0A9N9X1K5</accession>
<evidence type="ECO:0000313" key="4">
    <source>
        <dbReference type="Proteomes" id="UP001153620"/>
    </source>
</evidence>
<proteinExistence type="predicted"/>
<keyword evidence="1" id="KW-0175">Coiled coil</keyword>
<name>A0A9N9X1K5_9DIPT</name>
<dbReference type="SUPFAM" id="SSF52058">
    <property type="entry name" value="L domain-like"/>
    <property type="match status" value="1"/>
</dbReference>
<evidence type="ECO:0000256" key="2">
    <source>
        <dbReference type="SAM" id="SignalP"/>
    </source>
</evidence>
<dbReference type="OrthoDB" id="694479at2759"/>
<keyword evidence="4" id="KW-1185">Reference proteome</keyword>
<keyword evidence="2" id="KW-0732">Signal</keyword>
<reference evidence="3" key="2">
    <citation type="submission" date="2022-10" db="EMBL/GenBank/DDBJ databases">
        <authorList>
            <consortium name="ENA_rothamsted_submissions"/>
            <consortium name="culmorum"/>
            <person name="King R."/>
        </authorList>
    </citation>
    <scope>NUCLEOTIDE SEQUENCE</scope>
</reference>
<organism evidence="3 4">
    <name type="scientific">Chironomus riparius</name>
    <dbReference type="NCBI Taxonomy" id="315576"/>
    <lineage>
        <taxon>Eukaryota</taxon>
        <taxon>Metazoa</taxon>
        <taxon>Ecdysozoa</taxon>
        <taxon>Arthropoda</taxon>
        <taxon>Hexapoda</taxon>
        <taxon>Insecta</taxon>
        <taxon>Pterygota</taxon>
        <taxon>Neoptera</taxon>
        <taxon>Endopterygota</taxon>
        <taxon>Diptera</taxon>
        <taxon>Nematocera</taxon>
        <taxon>Chironomoidea</taxon>
        <taxon>Chironomidae</taxon>
        <taxon>Chironominae</taxon>
        <taxon>Chironomus</taxon>
    </lineage>
</organism>
<feature type="signal peptide" evidence="2">
    <location>
        <begin position="1"/>
        <end position="22"/>
    </location>
</feature>
<reference evidence="3" key="1">
    <citation type="submission" date="2022-01" db="EMBL/GenBank/DDBJ databases">
        <authorList>
            <person name="King R."/>
        </authorList>
    </citation>
    <scope>NUCLEOTIDE SEQUENCE</scope>
</reference>
<evidence type="ECO:0000313" key="3">
    <source>
        <dbReference type="EMBL" id="CAG9812202.1"/>
    </source>
</evidence>
<feature type="chain" id="PRO_5040227582" evidence="2">
    <location>
        <begin position="23"/>
        <end position="696"/>
    </location>
</feature>
<feature type="coiled-coil region" evidence="1">
    <location>
        <begin position="251"/>
        <end position="289"/>
    </location>
</feature>
<sequence length="696" mass="81156">MINSKDWFLIISITILFKCVTSVDIECDFKSVDFDILINQYTCDVQNNLMISSKNVVIQMFRGSHKFGKISDDVTGLSINDKKVQFIPENLGNKFKNLLALKFRQGRLKEISQYDLKSFLKLRYLNLDANDIETLDEDLFEFNPQLEIIWLESNRIKNIGMSVFENLKNLDDLDLNGNVCISKRMSNSRGMAEFLSEVKNNCFDAKAELVKFKQKYKEKNLKDLKVLTNSELDKIGNISKINLVSSKDIEIEELKVVVRNLTQLMKIKEKEAEEKLSKIKSKLEERDEKIVEFEEIIENVNIDKNKTSLQLSKCQNKSKNTENQKFNFTTKLAEKTDKINHLESQLIDLQVAYSKSIEKYENLSIQNQKFVEALNSNKIQLESKSINKETPSDEIDEKMKEYSKLNSQLEKRETDLKKFEMEVASTIAALTKSKERIEKVLKHKNQEIFSKDSEIKKLRTANVQCQNKNIQLQDQIKEIKSKIIGLGGIENVSLMELNKTKELLDREKLKLQFLEVKFNETLENKTFECLIHQELQTSSQLQQEFENFNDTQLNLWKKCSEQLENIKASMAMKNNRLKAILMDNKQLKYEKLTLLTKQGKLTETINNKTYEWSQEVETAISELLMEKSQLKNEINILTDSEVRLKNILSNKYGNCYNIIEKLNQDLKTSHQIEQSLKESIAEYENIIRNNNFTIIN</sequence>
<dbReference type="Gene3D" id="3.80.10.10">
    <property type="entry name" value="Ribonuclease Inhibitor"/>
    <property type="match status" value="1"/>
</dbReference>
<gene>
    <name evidence="3" type="ORF">CHIRRI_LOCUS15007</name>
</gene>
<feature type="coiled-coil region" evidence="1">
    <location>
        <begin position="392"/>
        <end position="524"/>
    </location>
</feature>
<dbReference type="Proteomes" id="UP001153620">
    <property type="component" value="Chromosome 4"/>
</dbReference>
<dbReference type="EMBL" id="OU895880">
    <property type="protein sequence ID" value="CAG9812202.1"/>
    <property type="molecule type" value="Genomic_DNA"/>
</dbReference>
<dbReference type="Pfam" id="PF13855">
    <property type="entry name" value="LRR_8"/>
    <property type="match status" value="1"/>
</dbReference>
<dbReference type="InterPro" id="IPR001611">
    <property type="entry name" value="Leu-rich_rpt"/>
</dbReference>
<feature type="coiled-coil region" evidence="1">
    <location>
        <begin position="613"/>
        <end position="640"/>
    </location>
</feature>
<protein>
    <submittedName>
        <fullName evidence="3">Uncharacterized protein</fullName>
    </submittedName>
</protein>
<evidence type="ECO:0000256" key="1">
    <source>
        <dbReference type="SAM" id="Coils"/>
    </source>
</evidence>